<feature type="chain" id="PRO_5027021866" evidence="1">
    <location>
        <begin position="21"/>
        <end position="157"/>
    </location>
</feature>
<dbReference type="PROSITE" id="PS51257">
    <property type="entry name" value="PROKAR_LIPOPROTEIN"/>
    <property type="match status" value="1"/>
</dbReference>
<gene>
    <name evidence="2" type="ORF">G3570_02595</name>
</gene>
<proteinExistence type="predicted"/>
<dbReference type="InterPro" id="IPR007332">
    <property type="entry name" value="DUF411"/>
</dbReference>
<comment type="caution">
    <text evidence="2">The sequence shown here is derived from an EMBL/GenBank/DDBJ whole genome shotgun (WGS) entry which is preliminary data.</text>
</comment>
<accession>A0A6M1T080</accession>
<organism evidence="2 3">
    <name type="scientific">Halalkalibaculum roseum</name>
    <dbReference type="NCBI Taxonomy" id="2709311"/>
    <lineage>
        <taxon>Bacteria</taxon>
        <taxon>Pseudomonadati</taxon>
        <taxon>Balneolota</taxon>
        <taxon>Balneolia</taxon>
        <taxon>Balneolales</taxon>
        <taxon>Balneolaceae</taxon>
        <taxon>Halalkalibaculum</taxon>
    </lineage>
</organism>
<name>A0A6M1T080_9BACT</name>
<keyword evidence="3" id="KW-1185">Reference proteome</keyword>
<evidence type="ECO:0000313" key="2">
    <source>
        <dbReference type="EMBL" id="NGP75505.1"/>
    </source>
</evidence>
<dbReference type="AlphaFoldDB" id="A0A6M1T080"/>
<dbReference type="EMBL" id="JAALLT010000001">
    <property type="protein sequence ID" value="NGP75505.1"/>
    <property type="molecule type" value="Genomic_DNA"/>
</dbReference>
<dbReference type="Proteomes" id="UP000473278">
    <property type="component" value="Unassembled WGS sequence"/>
</dbReference>
<evidence type="ECO:0000313" key="3">
    <source>
        <dbReference type="Proteomes" id="UP000473278"/>
    </source>
</evidence>
<sequence length="157" mass="17197">MRKLIHNTLFAMLILGLVSACSQNRSDNSGGAEKASFTMYKNEGCVCCADWASYMEANGYDVTEQPIDNLAAFKFTNKVPNDMSSCHTSIINGYVVEGHVPVEDIERLLNEKPDAKGIAVPGMPIGSPGMENPNRPDDAYDVMIFQEDGSRQVYASH</sequence>
<reference evidence="2 3" key="1">
    <citation type="submission" date="2020-02" db="EMBL/GenBank/DDBJ databases">
        <title>Balneolaceae bacterium YR4-1, complete genome.</title>
        <authorList>
            <person name="Li Y."/>
            <person name="Wu S."/>
        </authorList>
    </citation>
    <scope>NUCLEOTIDE SEQUENCE [LARGE SCALE GENOMIC DNA]</scope>
    <source>
        <strain evidence="2 3">YR4-1</strain>
    </source>
</reference>
<dbReference type="RefSeq" id="WP_165138863.1">
    <property type="nucleotide sequence ID" value="NZ_JAALLT010000001.1"/>
</dbReference>
<protein>
    <submittedName>
        <fullName evidence="2">DUF411 domain-containing protein</fullName>
    </submittedName>
</protein>
<evidence type="ECO:0000256" key="1">
    <source>
        <dbReference type="SAM" id="SignalP"/>
    </source>
</evidence>
<feature type="signal peptide" evidence="1">
    <location>
        <begin position="1"/>
        <end position="20"/>
    </location>
</feature>
<keyword evidence="1" id="KW-0732">Signal</keyword>
<dbReference type="Pfam" id="PF04214">
    <property type="entry name" value="DUF411"/>
    <property type="match status" value="1"/>
</dbReference>